<protein>
    <recommendedName>
        <fullName evidence="3">Tail fiber protein</fullName>
    </recommendedName>
</protein>
<sequence length="385" mass="40372">MASNTTNLDLLKKDPATDGNDTFNIQTMLNDNWDKIDEAVGQVREELQDIDVPAATVEKAGIVQLSNAINGTRENVAATEKAVGMAFQAGNERKAELVAALVAKGVAATISETWAQLLAKVTALVKATGNATAAQVLSGATASNASGPITGTMPDQSRIALGDGYVSPKSYRVDGGGTLVIEPQTGYYTEGLNTMGFGSIAMYDPDFVSANLPKDVDIFGVQGVLERLTTVDRNAIISAIVGKGVAASAVDSNVVLAQKIGQIKTGMKSYSGNFSHFGNLNPTTISNIGFVPKVIVVTISLYKSAYVGGDSNGFQFRIKCVASTTSSNYTFSGEVNSPIYGETPINGYLYTTFNADSVIVSFIGSNSGGSNQIEWGIGEYTIYGE</sequence>
<gene>
    <name evidence="1" type="ORF">FHR92_004098</name>
</gene>
<proteinExistence type="predicted"/>
<evidence type="ECO:0000313" key="1">
    <source>
        <dbReference type="EMBL" id="MBA9087613.1"/>
    </source>
</evidence>
<dbReference type="GO" id="GO:0046718">
    <property type="term" value="P:symbiont entry into host cell"/>
    <property type="evidence" value="ECO:0007669"/>
    <property type="project" value="InterPro"/>
</dbReference>
<dbReference type="Pfam" id="PF03406">
    <property type="entry name" value="Phage_fiber_2"/>
    <property type="match status" value="1"/>
</dbReference>
<organism evidence="1 2">
    <name type="scientific">Fontibacillus solani</name>
    <dbReference type="NCBI Taxonomy" id="1572857"/>
    <lineage>
        <taxon>Bacteria</taxon>
        <taxon>Bacillati</taxon>
        <taxon>Bacillota</taxon>
        <taxon>Bacilli</taxon>
        <taxon>Bacillales</taxon>
        <taxon>Paenibacillaceae</taxon>
        <taxon>Fontibacillus</taxon>
    </lineage>
</organism>
<dbReference type="EMBL" id="JACJIP010000033">
    <property type="protein sequence ID" value="MBA9087613.1"/>
    <property type="molecule type" value="Genomic_DNA"/>
</dbReference>
<dbReference type="AlphaFoldDB" id="A0A7W3SWV4"/>
<dbReference type="RefSeq" id="WP_220482849.1">
    <property type="nucleotide sequence ID" value="NZ_JACJIP010000033.1"/>
</dbReference>
<evidence type="ECO:0008006" key="3">
    <source>
        <dbReference type="Google" id="ProtNLM"/>
    </source>
</evidence>
<name>A0A7W3SWV4_9BACL</name>
<evidence type="ECO:0000313" key="2">
    <source>
        <dbReference type="Proteomes" id="UP000567067"/>
    </source>
</evidence>
<dbReference type="Proteomes" id="UP000567067">
    <property type="component" value="Unassembled WGS sequence"/>
</dbReference>
<dbReference type="InterPro" id="IPR005068">
    <property type="entry name" value="Phage_lambda_Stf-r2"/>
</dbReference>
<accession>A0A7W3SWV4</accession>
<dbReference type="GO" id="GO:0019062">
    <property type="term" value="P:virion attachment to host cell"/>
    <property type="evidence" value="ECO:0007669"/>
    <property type="project" value="InterPro"/>
</dbReference>
<comment type="caution">
    <text evidence="1">The sequence shown here is derived from an EMBL/GenBank/DDBJ whole genome shotgun (WGS) entry which is preliminary data.</text>
</comment>
<keyword evidence="2" id="KW-1185">Reference proteome</keyword>
<reference evidence="1 2" key="1">
    <citation type="submission" date="2020-08" db="EMBL/GenBank/DDBJ databases">
        <title>Genomic Encyclopedia of Type Strains, Phase III (KMG-III): the genomes of soil and plant-associated and newly described type strains.</title>
        <authorList>
            <person name="Whitman W."/>
        </authorList>
    </citation>
    <scope>NUCLEOTIDE SEQUENCE [LARGE SCALE GENOMIC DNA]</scope>
    <source>
        <strain evidence="1 2">CECT 8693</strain>
    </source>
</reference>